<feature type="non-terminal residue" evidence="2">
    <location>
        <position position="203"/>
    </location>
</feature>
<evidence type="ECO:0000313" key="2">
    <source>
        <dbReference type="EMBL" id="RKO85005.1"/>
    </source>
</evidence>
<feature type="domain" description="Dynamin-type G" evidence="1">
    <location>
        <begin position="1"/>
        <end position="203"/>
    </location>
</feature>
<dbReference type="InterPro" id="IPR030381">
    <property type="entry name" value="G_DYNAMIN_dom"/>
</dbReference>
<sequence length="203" mass="22214">LGIPQIAVVGDQSSGKSSLLEEISGIRFPRGTGTVMRCTTELRMTKSDAGSPFSARVFTSADDEDRKTRELCGGKGRSFSEESIVIELESPDVQDLTLIDLPGIIRTATGSQTLADIEQVNKIVEDYMAEERTIILAFVPANQDIATVDVLERVRRVDPSGSRTIGVLTKPDLIDEGAESHLFDILENKTNPLKLGWIVVRNR</sequence>
<dbReference type="GO" id="GO:0006897">
    <property type="term" value="P:endocytosis"/>
    <property type="evidence" value="ECO:0007669"/>
    <property type="project" value="TreeGrafter"/>
</dbReference>
<gene>
    <name evidence="2" type="ORF">BDK51DRAFT_10409</name>
</gene>
<proteinExistence type="predicted"/>
<reference evidence="3" key="1">
    <citation type="journal article" date="2018" name="Nat. Microbiol.">
        <title>Leveraging single-cell genomics to expand the fungal tree of life.</title>
        <authorList>
            <person name="Ahrendt S.R."/>
            <person name="Quandt C.A."/>
            <person name="Ciobanu D."/>
            <person name="Clum A."/>
            <person name="Salamov A."/>
            <person name="Andreopoulos B."/>
            <person name="Cheng J.F."/>
            <person name="Woyke T."/>
            <person name="Pelin A."/>
            <person name="Henrissat B."/>
            <person name="Reynolds N.K."/>
            <person name="Benny G.L."/>
            <person name="Smith M.E."/>
            <person name="James T.Y."/>
            <person name="Grigoriev I.V."/>
        </authorList>
    </citation>
    <scope>NUCLEOTIDE SEQUENCE [LARGE SCALE GENOMIC DNA]</scope>
</reference>
<evidence type="ECO:0000313" key="3">
    <source>
        <dbReference type="Proteomes" id="UP000269721"/>
    </source>
</evidence>
<dbReference type="GO" id="GO:0005525">
    <property type="term" value="F:GTP binding"/>
    <property type="evidence" value="ECO:0007669"/>
    <property type="project" value="InterPro"/>
</dbReference>
<dbReference type="InterPro" id="IPR022812">
    <property type="entry name" value="Dynamin"/>
</dbReference>
<dbReference type="EMBL" id="KZ999512">
    <property type="protein sequence ID" value="RKO85005.1"/>
    <property type="molecule type" value="Genomic_DNA"/>
</dbReference>
<dbReference type="GO" id="GO:0008017">
    <property type="term" value="F:microtubule binding"/>
    <property type="evidence" value="ECO:0007669"/>
    <property type="project" value="TreeGrafter"/>
</dbReference>
<dbReference type="GO" id="GO:0003924">
    <property type="term" value="F:GTPase activity"/>
    <property type="evidence" value="ECO:0007669"/>
    <property type="project" value="InterPro"/>
</dbReference>
<name>A0A4P9W0Z5_9FUNG</name>
<dbReference type="PANTHER" id="PTHR11566:SF21">
    <property type="entry name" value="DYNAMIN RELATED PROTEIN 1, ISOFORM A"/>
    <property type="match status" value="1"/>
</dbReference>
<dbReference type="PRINTS" id="PR00195">
    <property type="entry name" value="DYNAMIN"/>
</dbReference>
<dbReference type="SUPFAM" id="SSF52540">
    <property type="entry name" value="P-loop containing nucleoside triphosphate hydrolases"/>
    <property type="match status" value="1"/>
</dbReference>
<dbReference type="OrthoDB" id="5061070at2759"/>
<dbReference type="GO" id="GO:0016559">
    <property type="term" value="P:peroxisome fission"/>
    <property type="evidence" value="ECO:0007669"/>
    <property type="project" value="TreeGrafter"/>
</dbReference>
<feature type="non-terminal residue" evidence="2">
    <location>
        <position position="1"/>
    </location>
</feature>
<dbReference type="PROSITE" id="PS51718">
    <property type="entry name" value="G_DYNAMIN_2"/>
    <property type="match status" value="1"/>
</dbReference>
<accession>A0A4P9W0Z5</accession>
<dbReference type="GO" id="GO:0005739">
    <property type="term" value="C:mitochondrion"/>
    <property type="evidence" value="ECO:0007669"/>
    <property type="project" value="TreeGrafter"/>
</dbReference>
<dbReference type="GO" id="GO:0016020">
    <property type="term" value="C:membrane"/>
    <property type="evidence" value="ECO:0007669"/>
    <property type="project" value="TreeGrafter"/>
</dbReference>
<dbReference type="GO" id="GO:0048312">
    <property type="term" value="P:intracellular distribution of mitochondria"/>
    <property type="evidence" value="ECO:0007669"/>
    <property type="project" value="TreeGrafter"/>
</dbReference>
<dbReference type="SMART" id="SM00053">
    <property type="entry name" value="DYNc"/>
    <property type="match status" value="1"/>
</dbReference>
<dbReference type="PANTHER" id="PTHR11566">
    <property type="entry name" value="DYNAMIN"/>
    <property type="match status" value="1"/>
</dbReference>
<dbReference type="InterPro" id="IPR045063">
    <property type="entry name" value="Dynamin_N"/>
</dbReference>
<dbReference type="GO" id="GO:0000266">
    <property type="term" value="P:mitochondrial fission"/>
    <property type="evidence" value="ECO:0007669"/>
    <property type="project" value="TreeGrafter"/>
</dbReference>
<dbReference type="CDD" id="cd08771">
    <property type="entry name" value="DLP_1"/>
    <property type="match status" value="1"/>
</dbReference>
<dbReference type="Gene3D" id="3.40.50.300">
    <property type="entry name" value="P-loop containing nucleotide triphosphate hydrolases"/>
    <property type="match status" value="1"/>
</dbReference>
<dbReference type="Pfam" id="PF00350">
    <property type="entry name" value="Dynamin_N"/>
    <property type="match status" value="1"/>
</dbReference>
<keyword evidence="3" id="KW-1185">Reference proteome</keyword>
<organism evidence="2 3">
    <name type="scientific">Blyttiomyces helicus</name>
    <dbReference type="NCBI Taxonomy" id="388810"/>
    <lineage>
        <taxon>Eukaryota</taxon>
        <taxon>Fungi</taxon>
        <taxon>Fungi incertae sedis</taxon>
        <taxon>Chytridiomycota</taxon>
        <taxon>Chytridiomycota incertae sedis</taxon>
        <taxon>Chytridiomycetes</taxon>
        <taxon>Chytridiomycetes incertae sedis</taxon>
        <taxon>Blyttiomyces</taxon>
    </lineage>
</organism>
<protein>
    <submittedName>
        <fullName evidence="2">P-loop containing nucleoside triphosphate hydrolase protein</fullName>
    </submittedName>
</protein>
<dbReference type="InterPro" id="IPR001401">
    <property type="entry name" value="Dynamin_GTPase"/>
</dbReference>
<dbReference type="GO" id="GO:0005874">
    <property type="term" value="C:microtubule"/>
    <property type="evidence" value="ECO:0007669"/>
    <property type="project" value="TreeGrafter"/>
</dbReference>
<dbReference type="InterPro" id="IPR027417">
    <property type="entry name" value="P-loop_NTPase"/>
</dbReference>
<keyword evidence="2" id="KW-0378">Hydrolase</keyword>
<dbReference type="AlphaFoldDB" id="A0A4P9W0Z5"/>
<dbReference type="Proteomes" id="UP000269721">
    <property type="component" value="Unassembled WGS sequence"/>
</dbReference>
<evidence type="ECO:0000259" key="1">
    <source>
        <dbReference type="PROSITE" id="PS51718"/>
    </source>
</evidence>